<feature type="non-terminal residue" evidence="1">
    <location>
        <position position="1"/>
    </location>
</feature>
<dbReference type="PANTHER" id="PTHR47186:SF42">
    <property type="entry name" value="DISEASE RESISTANCE RPP13-LIKE PROTEIN 1"/>
    <property type="match status" value="1"/>
</dbReference>
<dbReference type="InterPro" id="IPR032675">
    <property type="entry name" value="LRR_dom_sf"/>
</dbReference>
<dbReference type="Proteomes" id="UP000030748">
    <property type="component" value="Unassembled WGS sequence"/>
</dbReference>
<reference evidence="1 2" key="1">
    <citation type="journal article" date="2013" name="Proc. Natl. Acad. Sci. U.S.A.">
        <title>Fine-scale variation in meiotic recombination in Mimulus inferred from population shotgun sequencing.</title>
        <authorList>
            <person name="Hellsten U."/>
            <person name="Wright K.M."/>
            <person name="Jenkins J."/>
            <person name="Shu S."/>
            <person name="Yuan Y."/>
            <person name="Wessler S.R."/>
            <person name="Schmutz J."/>
            <person name="Willis J.H."/>
            <person name="Rokhsar D.S."/>
        </authorList>
    </citation>
    <scope>NUCLEOTIDE SEQUENCE [LARGE SCALE GENOMIC DNA]</scope>
    <source>
        <strain evidence="2">cv. DUN x IM62</strain>
    </source>
</reference>
<evidence type="ECO:0000313" key="2">
    <source>
        <dbReference type="Proteomes" id="UP000030748"/>
    </source>
</evidence>
<keyword evidence="2" id="KW-1185">Reference proteome</keyword>
<sequence>IAHKVVPKNSYKKNVRTLIMSSKSGDTTKVSFDFLSDIKHAIVIDLSHMGIDNVPDSICEVNRLRLLNLSGNPFLKLPNLFGQLTGLETLKLENCDRLKQWPKDMKNVVTLRHLLISVWLLENLPLEFSKFVNLEMLYVFIVGKSNKSYGTEHLKDQDMLRGSICMVNLENVRSHDAMEASLHMKPFLDEVEFVWNAAFPDWLNTLPKLSVIHLMGCTKNSVLNDLGILQHLESLVIEDMHMLDIVSSRFSGLLCMESLKILKTKKMTTWGMFVVSDDRRFPNLLIHEINNCHMLKELPMLTGKKLECLTILQCPNILSSP</sequence>
<dbReference type="AlphaFoldDB" id="A0A022QCE7"/>
<proteinExistence type="predicted"/>
<dbReference type="Gene3D" id="3.80.10.10">
    <property type="entry name" value="Ribonuclease Inhibitor"/>
    <property type="match status" value="2"/>
</dbReference>
<protein>
    <recommendedName>
        <fullName evidence="3">NB-ARC domain-containing protein</fullName>
    </recommendedName>
</protein>
<accession>A0A022QCE7</accession>
<dbReference type="InterPro" id="IPR001611">
    <property type="entry name" value="Leu-rich_rpt"/>
</dbReference>
<evidence type="ECO:0008006" key="3">
    <source>
        <dbReference type="Google" id="ProtNLM"/>
    </source>
</evidence>
<name>A0A022QCE7_ERYGU</name>
<dbReference type="PANTHER" id="PTHR47186">
    <property type="entry name" value="LEUCINE-RICH REPEAT-CONTAINING PROTEIN 57"/>
    <property type="match status" value="1"/>
</dbReference>
<evidence type="ECO:0000313" key="1">
    <source>
        <dbReference type="EMBL" id="EYU25304.1"/>
    </source>
</evidence>
<dbReference type="PROSITE" id="PS51450">
    <property type="entry name" value="LRR"/>
    <property type="match status" value="1"/>
</dbReference>
<organism evidence="1 2">
    <name type="scientific">Erythranthe guttata</name>
    <name type="common">Yellow monkey flower</name>
    <name type="synonym">Mimulus guttatus</name>
    <dbReference type="NCBI Taxonomy" id="4155"/>
    <lineage>
        <taxon>Eukaryota</taxon>
        <taxon>Viridiplantae</taxon>
        <taxon>Streptophyta</taxon>
        <taxon>Embryophyta</taxon>
        <taxon>Tracheophyta</taxon>
        <taxon>Spermatophyta</taxon>
        <taxon>Magnoliopsida</taxon>
        <taxon>eudicotyledons</taxon>
        <taxon>Gunneridae</taxon>
        <taxon>Pentapetalae</taxon>
        <taxon>asterids</taxon>
        <taxon>lamiids</taxon>
        <taxon>Lamiales</taxon>
        <taxon>Phrymaceae</taxon>
        <taxon>Erythranthe</taxon>
    </lineage>
</organism>
<gene>
    <name evidence="1" type="ORF">MIMGU_mgv1a020974mg</name>
</gene>
<dbReference type="SUPFAM" id="SSF52058">
    <property type="entry name" value="L domain-like"/>
    <property type="match status" value="1"/>
</dbReference>
<dbReference type="EMBL" id="KI632003">
    <property type="protein sequence ID" value="EYU25304.1"/>
    <property type="molecule type" value="Genomic_DNA"/>
</dbReference>